<evidence type="ECO:0000256" key="2">
    <source>
        <dbReference type="RuleBase" id="RU003749"/>
    </source>
</evidence>
<proteinExistence type="inferred from homology"/>
<feature type="domain" description="STAS" evidence="3">
    <location>
        <begin position="5"/>
        <end position="116"/>
    </location>
</feature>
<dbReference type="GO" id="GO:0043856">
    <property type="term" value="F:anti-sigma factor antagonist activity"/>
    <property type="evidence" value="ECO:0007669"/>
    <property type="project" value="InterPro"/>
</dbReference>
<dbReference type="Pfam" id="PF01740">
    <property type="entry name" value="STAS"/>
    <property type="match status" value="1"/>
</dbReference>
<dbReference type="RefSeq" id="WP_106582638.1">
    <property type="nucleotide sequence ID" value="NZ_PYGA01000005.1"/>
</dbReference>
<dbReference type="InterPro" id="IPR003658">
    <property type="entry name" value="Anti-sigma_ant"/>
</dbReference>
<accession>A0A2P8DMZ8</accession>
<dbReference type="Gene3D" id="3.30.750.24">
    <property type="entry name" value="STAS domain"/>
    <property type="match status" value="1"/>
</dbReference>
<evidence type="ECO:0000313" key="5">
    <source>
        <dbReference type="Proteomes" id="UP000240542"/>
    </source>
</evidence>
<sequence length="119" mass="12774">MTSKFQIATRTEAGVVVVVPEGDLDAMTSSRFSAVLDSVFASAEPMRGVVVDMSGVGFCDSRCIGALVASYRQARDLGVGLIIAAPQRTVHRLFTIAGIDQVMTVEDDLQRAVKLVREQ</sequence>
<gene>
    <name evidence="4" type="ORF">CLV63_105249</name>
</gene>
<dbReference type="PROSITE" id="PS50801">
    <property type="entry name" value="STAS"/>
    <property type="match status" value="1"/>
</dbReference>
<evidence type="ECO:0000313" key="4">
    <source>
        <dbReference type="EMBL" id="PSK98575.1"/>
    </source>
</evidence>
<dbReference type="NCBIfam" id="TIGR00377">
    <property type="entry name" value="ant_ant_sig"/>
    <property type="match status" value="1"/>
</dbReference>
<dbReference type="PANTHER" id="PTHR33495:SF2">
    <property type="entry name" value="ANTI-SIGMA FACTOR ANTAGONIST TM_1081-RELATED"/>
    <property type="match status" value="1"/>
</dbReference>
<name>A0A2P8DMZ8_9ACTN</name>
<reference evidence="4 5" key="1">
    <citation type="submission" date="2018-03" db="EMBL/GenBank/DDBJ databases">
        <title>Genomic Encyclopedia of Archaeal and Bacterial Type Strains, Phase II (KMG-II): from individual species to whole genera.</title>
        <authorList>
            <person name="Goeker M."/>
        </authorList>
    </citation>
    <scope>NUCLEOTIDE SEQUENCE [LARGE SCALE GENOMIC DNA]</scope>
    <source>
        <strain evidence="4 5">DSM 45312</strain>
    </source>
</reference>
<dbReference type="EMBL" id="PYGA01000005">
    <property type="protein sequence ID" value="PSK98575.1"/>
    <property type="molecule type" value="Genomic_DNA"/>
</dbReference>
<evidence type="ECO:0000259" key="3">
    <source>
        <dbReference type="PROSITE" id="PS50801"/>
    </source>
</evidence>
<keyword evidence="5" id="KW-1185">Reference proteome</keyword>
<comment type="caution">
    <text evidence="4">The sequence shown here is derived from an EMBL/GenBank/DDBJ whole genome shotgun (WGS) entry which is preliminary data.</text>
</comment>
<dbReference type="AlphaFoldDB" id="A0A2P8DMZ8"/>
<dbReference type="InterPro" id="IPR002645">
    <property type="entry name" value="STAS_dom"/>
</dbReference>
<dbReference type="Proteomes" id="UP000240542">
    <property type="component" value="Unassembled WGS sequence"/>
</dbReference>
<dbReference type="InterPro" id="IPR036513">
    <property type="entry name" value="STAS_dom_sf"/>
</dbReference>
<protein>
    <recommendedName>
        <fullName evidence="2">Anti-sigma factor antagonist</fullName>
    </recommendedName>
</protein>
<dbReference type="CDD" id="cd07043">
    <property type="entry name" value="STAS_anti-anti-sigma_factors"/>
    <property type="match status" value="1"/>
</dbReference>
<organism evidence="4 5">
    <name type="scientific">Murinocardiopsis flavida</name>
    <dbReference type="NCBI Taxonomy" id="645275"/>
    <lineage>
        <taxon>Bacteria</taxon>
        <taxon>Bacillati</taxon>
        <taxon>Actinomycetota</taxon>
        <taxon>Actinomycetes</taxon>
        <taxon>Streptosporangiales</taxon>
        <taxon>Nocardiopsidaceae</taxon>
        <taxon>Murinocardiopsis</taxon>
    </lineage>
</organism>
<comment type="similarity">
    <text evidence="1 2">Belongs to the anti-sigma-factor antagonist family.</text>
</comment>
<dbReference type="OrthoDB" id="3297400at2"/>
<evidence type="ECO:0000256" key="1">
    <source>
        <dbReference type="ARBA" id="ARBA00009013"/>
    </source>
</evidence>
<dbReference type="PANTHER" id="PTHR33495">
    <property type="entry name" value="ANTI-SIGMA FACTOR ANTAGONIST TM_1081-RELATED-RELATED"/>
    <property type="match status" value="1"/>
</dbReference>
<dbReference type="SUPFAM" id="SSF52091">
    <property type="entry name" value="SpoIIaa-like"/>
    <property type="match status" value="1"/>
</dbReference>